<dbReference type="SMART" id="SM00186">
    <property type="entry name" value="FBG"/>
    <property type="match status" value="1"/>
</dbReference>
<dbReference type="AlphaFoldDB" id="A0A7R8HF53"/>
<evidence type="ECO:0000313" key="5">
    <source>
        <dbReference type="Proteomes" id="UP000675881"/>
    </source>
</evidence>
<name>A0A7R8HF53_LEPSM</name>
<dbReference type="OrthoDB" id="2015551at2759"/>
<protein>
    <submittedName>
        <fullName evidence="4">SOD1</fullName>
        <ecNumber evidence="4">1.15.1.1</ecNumber>
    </submittedName>
</protein>
<organism evidence="4 5">
    <name type="scientific">Lepeophtheirus salmonis</name>
    <name type="common">Salmon louse</name>
    <name type="synonym">Caligus salmonis</name>
    <dbReference type="NCBI Taxonomy" id="72036"/>
    <lineage>
        <taxon>Eukaryota</taxon>
        <taxon>Metazoa</taxon>
        <taxon>Ecdysozoa</taxon>
        <taxon>Arthropoda</taxon>
        <taxon>Crustacea</taxon>
        <taxon>Multicrustacea</taxon>
        <taxon>Hexanauplia</taxon>
        <taxon>Copepoda</taxon>
        <taxon>Siphonostomatoida</taxon>
        <taxon>Caligidae</taxon>
        <taxon>Lepeophtheirus</taxon>
    </lineage>
</organism>
<evidence type="ECO:0000259" key="3">
    <source>
        <dbReference type="PROSITE" id="PS51406"/>
    </source>
</evidence>
<dbReference type="InterPro" id="IPR001424">
    <property type="entry name" value="SOD_Cu_Zn_dom"/>
</dbReference>
<feature type="region of interest" description="Disordered" evidence="1">
    <location>
        <begin position="99"/>
        <end position="123"/>
    </location>
</feature>
<evidence type="ECO:0000256" key="2">
    <source>
        <dbReference type="SAM" id="SignalP"/>
    </source>
</evidence>
<dbReference type="Gene3D" id="3.90.215.10">
    <property type="entry name" value="Gamma Fibrinogen, chain A, domain 1"/>
    <property type="match status" value="1"/>
</dbReference>
<dbReference type="InterPro" id="IPR036056">
    <property type="entry name" value="Fibrinogen-like_C"/>
</dbReference>
<dbReference type="GO" id="GO:0004784">
    <property type="term" value="F:superoxide dismutase activity"/>
    <property type="evidence" value="ECO:0007669"/>
    <property type="project" value="UniProtKB-EC"/>
</dbReference>
<feature type="signal peptide" evidence="2">
    <location>
        <begin position="1"/>
        <end position="18"/>
    </location>
</feature>
<dbReference type="InterPro" id="IPR024134">
    <property type="entry name" value="SOD_Cu/Zn_/chaperone"/>
</dbReference>
<accession>A0A7R8HF53</accession>
<keyword evidence="2" id="KW-0732">Signal</keyword>
<dbReference type="Pfam" id="PF00147">
    <property type="entry name" value="Fibrinogen_C"/>
    <property type="match status" value="1"/>
</dbReference>
<evidence type="ECO:0000256" key="1">
    <source>
        <dbReference type="SAM" id="MobiDB-lite"/>
    </source>
</evidence>
<dbReference type="Gene3D" id="2.60.40.200">
    <property type="entry name" value="Superoxide dismutase, copper/zinc binding domain"/>
    <property type="match status" value="1"/>
</dbReference>
<dbReference type="SUPFAM" id="SSF56496">
    <property type="entry name" value="Fibrinogen C-terminal domain-like"/>
    <property type="match status" value="1"/>
</dbReference>
<dbReference type="EC" id="1.15.1.1" evidence="4"/>
<gene>
    <name evidence="4" type="ORF">LSAA_14780</name>
</gene>
<evidence type="ECO:0000313" key="4">
    <source>
        <dbReference type="EMBL" id="CAF3038721.1"/>
    </source>
</evidence>
<sequence>MLFFIVLIIGHQLLICNALTFNESVYFETSRSGGGYNSGSRIWNHVDCVYNYMICIHDYRPTEYCLLSLEGCSHTKIHFGKGGSGIEISVVESGENSTLPESSFVSNGTASSSGSSSSSGFTQNQTTIVSSSSAYTFNERPLNITSCESISIENSQDGVYEIDFEGNKKLVYCFWRGNQTYTIVQRRGQFSSPYNYFDKNWKDYRNGFGEPDKEHWLGLDYMTSLMRRPQDLTILLFDENIKKLLMNLKIDPSLSQKTVQTYLLEAGGLILLKTVDYRTLMDLITKESTEMLQVMEYFWDSFRGKYYSLLISRMFVSKPRRVAKLAINLYSESTLRRFIGQVVFEQTHGLLIMNGKVVSLTSGKHGAAIVETSSLGDACQGLGKHFNPSGKNHGSPSAEDRHEGDLGNIIVYDEKEVIEFTFVSDKLSIESISPHHLILGRTFVIYEGEDDLGLGLSSNSKVDGNVGKPVACGLVQYNK</sequence>
<feature type="chain" id="PRO_5044206141" evidence="2">
    <location>
        <begin position="19"/>
        <end position="479"/>
    </location>
</feature>
<dbReference type="Pfam" id="PF00080">
    <property type="entry name" value="Sod_Cu"/>
    <property type="match status" value="1"/>
</dbReference>
<keyword evidence="4" id="KW-0560">Oxidoreductase</keyword>
<feature type="domain" description="Fibrinogen C-terminal" evidence="3">
    <location>
        <begin position="138"/>
        <end position="240"/>
    </location>
</feature>
<feature type="compositionally biased region" description="Low complexity" evidence="1">
    <location>
        <begin position="102"/>
        <end position="120"/>
    </location>
</feature>
<dbReference type="CDD" id="cd00305">
    <property type="entry name" value="Cu-Zn_Superoxide_Dismutase"/>
    <property type="match status" value="1"/>
</dbReference>
<dbReference type="SUPFAM" id="SSF49329">
    <property type="entry name" value="Cu,Zn superoxide dismutase-like"/>
    <property type="match status" value="1"/>
</dbReference>
<dbReference type="InterPro" id="IPR036423">
    <property type="entry name" value="SOD-like_Cu/Zn_dom_sf"/>
</dbReference>
<dbReference type="PRINTS" id="PR00068">
    <property type="entry name" value="CUZNDISMTASE"/>
</dbReference>
<dbReference type="Proteomes" id="UP000675881">
    <property type="component" value="Chromosome 9"/>
</dbReference>
<dbReference type="PROSITE" id="PS51406">
    <property type="entry name" value="FIBRINOGEN_C_2"/>
    <property type="match status" value="1"/>
</dbReference>
<dbReference type="GO" id="GO:0005507">
    <property type="term" value="F:copper ion binding"/>
    <property type="evidence" value="ECO:0007669"/>
    <property type="project" value="InterPro"/>
</dbReference>
<dbReference type="PANTHER" id="PTHR10003">
    <property type="entry name" value="SUPEROXIDE DISMUTASE CU-ZN -RELATED"/>
    <property type="match status" value="1"/>
</dbReference>
<dbReference type="InterPro" id="IPR002181">
    <property type="entry name" value="Fibrinogen_a/b/g_C_dom"/>
</dbReference>
<dbReference type="InterPro" id="IPR014716">
    <property type="entry name" value="Fibrinogen_a/b/g_C_1"/>
</dbReference>
<reference evidence="4" key="1">
    <citation type="submission" date="2021-02" db="EMBL/GenBank/DDBJ databases">
        <authorList>
            <person name="Bekaert M."/>
        </authorList>
    </citation>
    <scope>NUCLEOTIDE SEQUENCE</scope>
    <source>
        <strain evidence="4">IoA-00</strain>
    </source>
</reference>
<dbReference type="EMBL" id="HG994588">
    <property type="protein sequence ID" value="CAF3038721.1"/>
    <property type="molecule type" value="Genomic_DNA"/>
</dbReference>
<proteinExistence type="predicted"/>
<keyword evidence="5" id="KW-1185">Reference proteome</keyword>